<dbReference type="InterPro" id="IPR001763">
    <property type="entry name" value="Rhodanese-like_dom"/>
</dbReference>
<reference evidence="3 4" key="1">
    <citation type="submission" date="2021-03" db="EMBL/GenBank/DDBJ databases">
        <title>Genomic Encyclopedia of Type Strains, Phase IV (KMG-IV): sequencing the most valuable type-strain genomes for metagenomic binning, comparative biology and taxonomic classification.</title>
        <authorList>
            <person name="Goeker M."/>
        </authorList>
    </citation>
    <scope>NUCLEOTIDE SEQUENCE [LARGE SCALE GENOMIC DNA]</scope>
    <source>
        <strain evidence="3 4">DSM 24738</strain>
    </source>
</reference>
<comment type="caution">
    <text evidence="3">The sequence shown here is derived from an EMBL/GenBank/DDBJ whole genome shotgun (WGS) entry which is preliminary data.</text>
</comment>
<evidence type="ECO:0000256" key="1">
    <source>
        <dbReference type="SAM" id="Phobius"/>
    </source>
</evidence>
<keyword evidence="4" id="KW-1185">Reference proteome</keyword>
<dbReference type="InterPro" id="IPR050229">
    <property type="entry name" value="GlpE_sulfurtransferase"/>
</dbReference>
<gene>
    <name evidence="3" type="ORF">J2Z37_000875</name>
</gene>
<keyword evidence="1" id="KW-0812">Transmembrane</keyword>
<dbReference type="Proteomes" id="UP001519343">
    <property type="component" value="Unassembled WGS sequence"/>
</dbReference>
<feature type="transmembrane region" description="Helical" evidence="1">
    <location>
        <begin position="6"/>
        <end position="23"/>
    </location>
</feature>
<feature type="domain" description="Rhodanese" evidence="2">
    <location>
        <begin position="43"/>
        <end position="127"/>
    </location>
</feature>
<sequence>MDSSTIINILAVLAIAWFFYSRFAPTKGLKNLNAESFSGELKKNSNQVLIDVREPGEFRSGSIPGSINIPLSQLKNRIVEIPKDKAVFLYCRSGMRSKQAGKILSKAGFSDLVNLQGGIMSYQGKLKK</sequence>
<organism evidence="3 4">
    <name type="scientific">Ammoniphilus resinae</name>
    <dbReference type="NCBI Taxonomy" id="861532"/>
    <lineage>
        <taxon>Bacteria</taxon>
        <taxon>Bacillati</taxon>
        <taxon>Bacillota</taxon>
        <taxon>Bacilli</taxon>
        <taxon>Bacillales</taxon>
        <taxon>Paenibacillaceae</taxon>
        <taxon>Aneurinibacillus group</taxon>
        <taxon>Ammoniphilus</taxon>
    </lineage>
</organism>
<dbReference type="InterPro" id="IPR036873">
    <property type="entry name" value="Rhodanese-like_dom_sf"/>
</dbReference>
<keyword evidence="1" id="KW-0472">Membrane</keyword>
<evidence type="ECO:0000313" key="4">
    <source>
        <dbReference type="Proteomes" id="UP001519343"/>
    </source>
</evidence>
<name>A0ABS4GKT1_9BACL</name>
<dbReference type="RefSeq" id="WP_209808994.1">
    <property type="nucleotide sequence ID" value="NZ_JAGGKT010000002.1"/>
</dbReference>
<dbReference type="PROSITE" id="PS50206">
    <property type="entry name" value="RHODANESE_3"/>
    <property type="match status" value="1"/>
</dbReference>
<dbReference type="Pfam" id="PF00581">
    <property type="entry name" value="Rhodanese"/>
    <property type="match status" value="1"/>
</dbReference>
<keyword evidence="1" id="KW-1133">Transmembrane helix</keyword>
<dbReference type="SMART" id="SM00450">
    <property type="entry name" value="RHOD"/>
    <property type="match status" value="1"/>
</dbReference>
<proteinExistence type="predicted"/>
<protein>
    <submittedName>
        <fullName evidence="3">Rhodanese-related sulfurtransferase</fullName>
    </submittedName>
</protein>
<evidence type="ECO:0000259" key="2">
    <source>
        <dbReference type="PROSITE" id="PS50206"/>
    </source>
</evidence>
<dbReference type="PANTHER" id="PTHR43031">
    <property type="entry name" value="FAD-DEPENDENT OXIDOREDUCTASE"/>
    <property type="match status" value="1"/>
</dbReference>
<accession>A0ABS4GKT1</accession>
<evidence type="ECO:0000313" key="3">
    <source>
        <dbReference type="EMBL" id="MBP1930878.1"/>
    </source>
</evidence>
<dbReference type="PANTHER" id="PTHR43031:SF18">
    <property type="entry name" value="RHODANESE-RELATED SULFURTRANSFERASES"/>
    <property type="match status" value="1"/>
</dbReference>
<dbReference type="Gene3D" id="3.40.250.10">
    <property type="entry name" value="Rhodanese-like domain"/>
    <property type="match status" value="1"/>
</dbReference>
<dbReference type="EMBL" id="JAGGKT010000002">
    <property type="protein sequence ID" value="MBP1930878.1"/>
    <property type="molecule type" value="Genomic_DNA"/>
</dbReference>
<dbReference type="CDD" id="cd00158">
    <property type="entry name" value="RHOD"/>
    <property type="match status" value="1"/>
</dbReference>
<dbReference type="SUPFAM" id="SSF52821">
    <property type="entry name" value="Rhodanese/Cell cycle control phosphatase"/>
    <property type="match status" value="1"/>
</dbReference>